<dbReference type="InterPro" id="IPR013766">
    <property type="entry name" value="Thioredoxin_domain"/>
</dbReference>
<dbReference type="GO" id="GO:0005634">
    <property type="term" value="C:nucleus"/>
    <property type="evidence" value="ECO:0007669"/>
    <property type="project" value="TreeGrafter"/>
</dbReference>
<dbReference type="Proteomes" id="UP001165122">
    <property type="component" value="Unassembled WGS sequence"/>
</dbReference>
<protein>
    <recommendedName>
        <fullName evidence="2">Thioredoxin domain-containing protein</fullName>
    </recommendedName>
</protein>
<evidence type="ECO:0000313" key="4">
    <source>
        <dbReference type="Proteomes" id="UP001165122"/>
    </source>
</evidence>
<feature type="chain" id="PRO_5040896815" description="Thioredoxin domain-containing protein" evidence="1">
    <location>
        <begin position="22"/>
        <end position="243"/>
    </location>
</feature>
<dbReference type="OrthoDB" id="409136at2759"/>
<evidence type="ECO:0000313" key="3">
    <source>
        <dbReference type="EMBL" id="GMI16704.1"/>
    </source>
</evidence>
<dbReference type="InterPro" id="IPR036249">
    <property type="entry name" value="Thioredoxin-like_sf"/>
</dbReference>
<organism evidence="3 4">
    <name type="scientific">Triparma laevis f. longispina</name>
    <dbReference type="NCBI Taxonomy" id="1714387"/>
    <lineage>
        <taxon>Eukaryota</taxon>
        <taxon>Sar</taxon>
        <taxon>Stramenopiles</taxon>
        <taxon>Ochrophyta</taxon>
        <taxon>Bolidophyceae</taxon>
        <taxon>Parmales</taxon>
        <taxon>Triparmaceae</taxon>
        <taxon>Triparma</taxon>
    </lineage>
</organism>
<dbReference type="PANTHER" id="PTHR46472">
    <property type="entry name" value="NUCLEOREDOXIN"/>
    <property type="match status" value="1"/>
</dbReference>
<dbReference type="InterPro" id="IPR012336">
    <property type="entry name" value="Thioredoxin-like_fold"/>
</dbReference>
<dbReference type="GO" id="GO:0004791">
    <property type="term" value="F:thioredoxin-disulfide reductase (NADPH) activity"/>
    <property type="evidence" value="ECO:0007669"/>
    <property type="project" value="TreeGrafter"/>
</dbReference>
<dbReference type="Gene3D" id="3.40.30.10">
    <property type="entry name" value="Glutaredoxin"/>
    <property type="match status" value="1"/>
</dbReference>
<evidence type="ECO:0000256" key="1">
    <source>
        <dbReference type="SAM" id="SignalP"/>
    </source>
</evidence>
<sequence length="243" mass="27086">MNAMMMLTSLLLLALLTLTLSQTAQQQQEKTSDEPLHPPQTGPMSLLFGQELHALQMISEKEAQLVSLPSSTTLSNVEVVGIYFSADWCGPCRQFTPDLVKFYEKVNSKKGSRGKKRFEIVWVSRCRDWESFGQYFTQMPWLALPFEDSLGPLGETLSQKYNVKSIPSLVLVDVESGKTITKEARTEIPKDLNGLSFPFRGPVDNFVRGVVPRPIRRLIGGTVGKIVKKVINVLRGAIGMKAI</sequence>
<feature type="domain" description="Thioredoxin" evidence="2">
    <location>
        <begin position="46"/>
        <end position="208"/>
    </location>
</feature>
<keyword evidence="4" id="KW-1185">Reference proteome</keyword>
<name>A0A9W7FPU6_9STRA</name>
<dbReference type="GO" id="GO:0030178">
    <property type="term" value="P:negative regulation of Wnt signaling pathway"/>
    <property type="evidence" value="ECO:0007669"/>
    <property type="project" value="TreeGrafter"/>
</dbReference>
<dbReference type="GO" id="GO:0031397">
    <property type="term" value="P:negative regulation of protein ubiquitination"/>
    <property type="evidence" value="ECO:0007669"/>
    <property type="project" value="TreeGrafter"/>
</dbReference>
<dbReference type="PROSITE" id="PS51352">
    <property type="entry name" value="THIOREDOXIN_2"/>
    <property type="match status" value="1"/>
</dbReference>
<dbReference type="Pfam" id="PF13905">
    <property type="entry name" value="Thioredoxin_8"/>
    <property type="match status" value="1"/>
</dbReference>
<dbReference type="PANTHER" id="PTHR46472:SF1">
    <property type="entry name" value="NUCLEOREDOXIN"/>
    <property type="match status" value="1"/>
</dbReference>
<keyword evidence="1" id="KW-0732">Signal</keyword>
<accession>A0A9W7FPU6</accession>
<feature type="signal peptide" evidence="1">
    <location>
        <begin position="1"/>
        <end position="21"/>
    </location>
</feature>
<evidence type="ECO:0000259" key="2">
    <source>
        <dbReference type="PROSITE" id="PS51352"/>
    </source>
</evidence>
<reference evidence="4" key="1">
    <citation type="journal article" date="2023" name="Commun. Biol.">
        <title>Genome analysis of Parmales, the sister group of diatoms, reveals the evolutionary specialization of diatoms from phago-mixotrophs to photoautotrophs.</title>
        <authorList>
            <person name="Ban H."/>
            <person name="Sato S."/>
            <person name="Yoshikawa S."/>
            <person name="Yamada K."/>
            <person name="Nakamura Y."/>
            <person name="Ichinomiya M."/>
            <person name="Sato N."/>
            <person name="Blanc-Mathieu R."/>
            <person name="Endo H."/>
            <person name="Kuwata A."/>
            <person name="Ogata H."/>
        </authorList>
    </citation>
    <scope>NUCLEOTIDE SEQUENCE [LARGE SCALE GENOMIC DNA]</scope>
    <source>
        <strain evidence="4">NIES 3700</strain>
    </source>
</reference>
<comment type="caution">
    <text evidence="3">The sequence shown here is derived from an EMBL/GenBank/DDBJ whole genome shotgun (WGS) entry which is preliminary data.</text>
</comment>
<proteinExistence type="predicted"/>
<dbReference type="SUPFAM" id="SSF52833">
    <property type="entry name" value="Thioredoxin-like"/>
    <property type="match status" value="1"/>
</dbReference>
<gene>
    <name evidence="3" type="ORF">TrLO_g3756</name>
</gene>
<dbReference type="EMBL" id="BRXW01000262">
    <property type="protein sequence ID" value="GMI16704.1"/>
    <property type="molecule type" value="Genomic_DNA"/>
</dbReference>
<dbReference type="AlphaFoldDB" id="A0A9W7FPU6"/>